<dbReference type="SUPFAM" id="SSF52096">
    <property type="entry name" value="ClpP/crotonase"/>
    <property type="match status" value="1"/>
</dbReference>
<dbReference type="InterPro" id="IPR029045">
    <property type="entry name" value="ClpP/crotonase-like_dom_sf"/>
</dbReference>
<dbReference type="GO" id="GO:0005829">
    <property type="term" value="C:cytosol"/>
    <property type="evidence" value="ECO:0007669"/>
    <property type="project" value="TreeGrafter"/>
</dbReference>
<dbReference type="Gene3D" id="3.90.226.10">
    <property type="entry name" value="2-enoyl-CoA Hydratase, Chain A, domain 1"/>
    <property type="match status" value="1"/>
</dbReference>
<name>A0A212C5P6_CEREH</name>
<dbReference type="PANTHER" id="PTHR11941:SF27">
    <property type="entry name" value="ETHYLMALONYL-COA DECARBOXYLASE"/>
    <property type="match status" value="1"/>
</dbReference>
<sequence>MNNLADYPTLMFQGPGLERLMTTDSEIRFVHKEMGIIPSWGGATRLVKIIGSRQALKVLSGALKLDSEKALRIGMVEDILQASDETECLKEAQEWLQQFIKGPPETKPRVPLFTLNSSDGINSLSSEISVASIHFTPTTGGSLTAKNIHDDDRDRLYSNKTEETTILSVPCTSYSVSQFHQLDPSALASENCNANWAQHMGLTCISDSLEFIPIERLTHFNINKASRQSTCACAHLDFVLHDAAEWGSTDWERNRSEESLSSPVDLETVMARWLTELLKNFLPLGRLELGKSVDDPGTDSTLNNALKNNLLRSESFALFRDFFQPLSECNTEMSGNGKGGGARTVVTSGALNVWFALMQADKVVYKMTVICTGHVYWRQVSISCMRRGNSLPAPHPQHNRNFNTVPPTPSLIPAAQQEGAFDLALRR</sequence>
<gene>
    <name evidence="2" type="ORF">Celaphus_00018786</name>
</gene>
<proteinExistence type="predicted"/>
<organism evidence="2 3">
    <name type="scientific">Cervus elaphus hippelaphus</name>
    <name type="common">European red deer</name>
    <dbReference type="NCBI Taxonomy" id="46360"/>
    <lineage>
        <taxon>Eukaryota</taxon>
        <taxon>Metazoa</taxon>
        <taxon>Chordata</taxon>
        <taxon>Craniata</taxon>
        <taxon>Vertebrata</taxon>
        <taxon>Euteleostomi</taxon>
        <taxon>Mammalia</taxon>
        <taxon>Eutheria</taxon>
        <taxon>Laurasiatheria</taxon>
        <taxon>Artiodactyla</taxon>
        <taxon>Ruminantia</taxon>
        <taxon>Pecora</taxon>
        <taxon>Cervidae</taxon>
        <taxon>Cervinae</taxon>
        <taxon>Cervus</taxon>
    </lineage>
</organism>
<dbReference type="Proteomes" id="UP000242450">
    <property type="component" value="Chromosome 28"/>
</dbReference>
<protein>
    <submittedName>
        <fullName evidence="2">ECHDC1</fullName>
    </submittedName>
</protein>
<accession>A0A212C5P6</accession>
<dbReference type="EMBL" id="MKHE01000028">
    <property type="protein sequence ID" value="OWK01308.1"/>
    <property type="molecule type" value="Genomic_DNA"/>
</dbReference>
<evidence type="ECO:0000313" key="2">
    <source>
        <dbReference type="EMBL" id="OWK01308.1"/>
    </source>
</evidence>
<dbReference type="PANTHER" id="PTHR11941">
    <property type="entry name" value="ENOYL-COA HYDRATASE-RELATED"/>
    <property type="match status" value="1"/>
</dbReference>
<dbReference type="GO" id="GO:0016829">
    <property type="term" value="F:lyase activity"/>
    <property type="evidence" value="ECO:0007669"/>
    <property type="project" value="UniProtKB-KW"/>
</dbReference>
<evidence type="ECO:0000256" key="1">
    <source>
        <dbReference type="ARBA" id="ARBA00023239"/>
    </source>
</evidence>
<keyword evidence="1" id="KW-0456">Lyase</keyword>
<dbReference type="AlphaFoldDB" id="A0A212C5P6"/>
<reference evidence="2 3" key="1">
    <citation type="journal article" date="2018" name="Mol. Genet. Genomics">
        <title>The red deer Cervus elaphus genome CerEla1.0: sequencing, annotating, genes, and chromosomes.</title>
        <authorList>
            <person name="Bana N.A."/>
            <person name="Nyiri A."/>
            <person name="Nagy J."/>
            <person name="Frank K."/>
            <person name="Nagy T."/>
            <person name="Steger V."/>
            <person name="Schiller M."/>
            <person name="Lakatos P."/>
            <person name="Sugar L."/>
            <person name="Horn P."/>
            <person name="Barta E."/>
            <person name="Orosz L."/>
        </authorList>
    </citation>
    <scope>NUCLEOTIDE SEQUENCE [LARGE SCALE GENOMIC DNA]</scope>
    <source>
        <strain evidence="2">Hungarian</strain>
    </source>
</reference>
<evidence type="ECO:0000313" key="3">
    <source>
        <dbReference type="Proteomes" id="UP000242450"/>
    </source>
</evidence>
<dbReference type="OrthoDB" id="448450at2759"/>
<dbReference type="GO" id="GO:0006635">
    <property type="term" value="P:fatty acid beta-oxidation"/>
    <property type="evidence" value="ECO:0007669"/>
    <property type="project" value="TreeGrafter"/>
</dbReference>
<keyword evidence="3" id="KW-1185">Reference proteome</keyword>
<comment type="caution">
    <text evidence="2">The sequence shown here is derived from an EMBL/GenBank/DDBJ whole genome shotgun (WGS) entry which is preliminary data.</text>
</comment>